<evidence type="ECO:0000256" key="4">
    <source>
        <dbReference type="ARBA" id="ARBA00022692"/>
    </source>
</evidence>
<keyword evidence="11" id="KW-0012">Acyltransferase</keyword>
<reference evidence="11 12" key="1">
    <citation type="submission" date="2020-02" db="EMBL/GenBank/DDBJ databases">
        <title>Draft genome sequence of Limisphaera ngatamarikiensis NGM72.4T, a thermophilic Verrucomicrobia grouped in subdivision 3.</title>
        <authorList>
            <person name="Carere C.R."/>
            <person name="Steen J."/>
            <person name="Hugenholtz P."/>
            <person name="Stott M.B."/>
        </authorList>
    </citation>
    <scope>NUCLEOTIDE SEQUENCE [LARGE SCALE GENOMIC DNA]</scope>
    <source>
        <strain evidence="11 12">NGM72.4</strain>
    </source>
</reference>
<evidence type="ECO:0000256" key="8">
    <source>
        <dbReference type="ARBA" id="ARBA00023209"/>
    </source>
</evidence>
<dbReference type="AlphaFoldDB" id="A0A6M1RQG7"/>
<evidence type="ECO:0000256" key="9">
    <source>
        <dbReference type="ARBA" id="ARBA00023264"/>
    </source>
</evidence>
<keyword evidence="3 10" id="KW-0808">Transferase</keyword>
<dbReference type="EMBL" id="JAAKYA010000064">
    <property type="protein sequence ID" value="NGO39637.1"/>
    <property type="molecule type" value="Genomic_DNA"/>
</dbReference>
<evidence type="ECO:0000256" key="5">
    <source>
        <dbReference type="ARBA" id="ARBA00022989"/>
    </source>
</evidence>
<dbReference type="Proteomes" id="UP000477311">
    <property type="component" value="Unassembled WGS sequence"/>
</dbReference>
<dbReference type="InterPro" id="IPR003811">
    <property type="entry name" value="G3P_acylTferase_PlsY"/>
</dbReference>
<name>A0A6M1RQG7_9BACT</name>
<keyword evidence="4 10" id="KW-0812">Transmembrane</keyword>
<dbReference type="PANTHER" id="PTHR30309:SF0">
    <property type="entry name" value="GLYCEROL-3-PHOSPHATE ACYLTRANSFERASE-RELATED"/>
    <property type="match status" value="1"/>
</dbReference>
<comment type="caution">
    <text evidence="11">The sequence shown here is derived from an EMBL/GenBank/DDBJ whole genome shotgun (WGS) entry which is preliminary data.</text>
</comment>
<comment type="subcellular location">
    <subcellularLocation>
        <location evidence="10">Cell membrane</location>
        <topology evidence="10">Multi-pass membrane protein</topology>
    </subcellularLocation>
</comment>
<keyword evidence="12" id="KW-1185">Reference proteome</keyword>
<dbReference type="EC" id="2.3.1.275" evidence="10"/>
<evidence type="ECO:0000256" key="1">
    <source>
        <dbReference type="ARBA" id="ARBA00022475"/>
    </source>
</evidence>
<comment type="similarity">
    <text evidence="10">Belongs to the PlsY family.</text>
</comment>
<dbReference type="PANTHER" id="PTHR30309">
    <property type="entry name" value="INNER MEMBRANE PROTEIN YGIH"/>
    <property type="match status" value="1"/>
</dbReference>
<evidence type="ECO:0000256" key="2">
    <source>
        <dbReference type="ARBA" id="ARBA00022516"/>
    </source>
</evidence>
<keyword evidence="5 10" id="KW-1133">Transmembrane helix</keyword>
<dbReference type="UniPathway" id="UPA00085"/>
<accession>A0A6M1RQG7</accession>
<keyword evidence="6 10" id="KW-0443">Lipid metabolism</keyword>
<organism evidence="11 12">
    <name type="scientific">Limisphaera ngatamarikiensis</name>
    <dbReference type="NCBI Taxonomy" id="1324935"/>
    <lineage>
        <taxon>Bacteria</taxon>
        <taxon>Pseudomonadati</taxon>
        <taxon>Verrucomicrobiota</taxon>
        <taxon>Verrucomicrobiia</taxon>
        <taxon>Limisphaerales</taxon>
        <taxon>Limisphaeraceae</taxon>
        <taxon>Limisphaera</taxon>
    </lineage>
</organism>
<dbReference type="HAMAP" id="MF_01043">
    <property type="entry name" value="PlsY"/>
    <property type="match status" value="1"/>
</dbReference>
<evidence type="ECO:0000256" key="10">
    <source>
        <dbReference type="HAMAP-Rule" id="MF_01043"/>
    </source>
</evidence>
<dbReference type="RefSeq" id="WP_165107786.1">
    <property type="nucleotide sequence ID" value="NZ_JAAKYA010000064.1"/>
</dbReference>
<comment type="function">
    <text evidence="10">Catalyzes the transfer of an acyl group from acyl-phosphate (acyl-PO(4)) to glycerol-3-phosphate (G3P) to form lysophosphatidic acid (LPA). This enzyme utilizes acyl-phosphate as fatty acyl donor, but not acyl-CoA or acyl-ACP.</text>
</comment>
<feature type="transmembrane region" description="Helical" evidence="10">
    <location>
        <begin position="93"/>
        <end position="114"/>
    </location>
</feature>
<dbReference type="GO" id="GO:0005886">
    <property type="term" value="C:plasma membrane"/>
    <property type="evidence" value="ECO:0007669"/>
    <property type="project" value="UniProtKB-SubCell"/>
</dbReference>
<comment type="catalytic activity">
    <reaction evidence="10">
        <text>an acyl phosphate + sn-glycerol 3-phosphate = a 1-acyl-sn-glycero-3-phosphate + phosphate</text>
        <dbReference type="Rhea" id="RHEA:34075"/>
        <dbReference type="ChEBI" id="CHEBI:43474"/>
        <dbReference type="ChEBI" id="CHEBI:57597"/>
        <dbReference type="ChEBI" id="CHEBI:57970"/>
        <dbReference type="ChEBI" id="CHEBI:59918"/>
        <dbReference type="EC" id="2.3.1.275"/>
    </reaction>
</comment>
<keyword evidence="8 10" id="KW-0594">Phospholipid biosynthesis</keyword>
<feature type="transmembrane region" description="Helical" evidence="10">
    <location>
        <begin position="175"/>
        <end position="191"/>
    </location>
</feature>
<dbReference type="Pfam" id="PF02660">
    <property type="entry name" value="G3P_acyltransf"/>
    <property type="match status" value="1"/>
</dbReference>
<keyword evidence="2 10" id="KW-0444">Lipid biosynthesis</keyword>
<dbReference type="NCBIfam" id="TIGR00023">
    <property type="entry name" value="glycerol-3-phosphate 1-O-acyltransferase PlsY"/>
    <property type="match status" value="1"/>
</dbReference>
<gene>
    <name evidence="10 11" type="primary">plsY</name>
    <name evidence="11" type="ORF">G4L39_09550</name>
</gene>
<evidence type="ECO:0000313" key="11">
    <source>
        <dbReference type="EMBL" id="NGO39637.1"/>
    </source>
</evidence>
<keyword evidence="1 10" id="KW-1003">Cell membrane</keyword>
<protein>
    <recommendedName>
        <fullName evidence="10">Glycerol-3-phosphate acyltransferase</fullName>
    </recommendedName>
    <alternativeName>
        <fullName evidence="10">Acyl-PO4 G3P acyltransferase</fullName>
    </alternativeName>
    <alternativeName>
        <fullName evidence="10">Acyl-phosphate--glycerol-3-phosphate acyltransferase</fullName>
    </alternativeName>
    <alternativeName>
        <fullName evidence="10">G3P acyltransferase</fullName>
        <shortName evidence="10">GPAT</shortName>
        <ecNumber evidence="10">2.3.1.275</ecNumber>
    </alternativeName>
    <alternativeName>
        <fullName evidence="10">Lysophosphatidic acid synthase</fullName>
        <shortName evidence="10">LPA synthase</shortName>
    </alternativeName>
</protein>
<proteinExistence type="inferred from homology"/>
<comment type="pathway">
    <text evidence="10">Lipid metabolism; phospholipid metabolism.</text>
</comment>
<feature type="transmembrane region" description="Helical" evidence="10">
    <location>
        <begin position="56"/>
        <end position="81"/>
    </location>
</feature>
<feature type="transmembrane region" description="Helical" evidence="10">
    <location>
        <begin position="120"/>
        <end position="144"/>
    </location>
</feature>
<comment type="subunit">
    <text evidence="10">Probably interacts with PlsX.</text>
</comment>
<sequence length="212" mass="22291">MSWLGLLTCLCAGYLLGSIPTGYLVARARGVDLRRYGSGNIGATNAFRVLGRGPGLVVLVVDVLKGYLACTVACAAVAAVMDRWGAGGFDPGAARVLAGFGAVLGHTYTCWLGFRGGKGIATSAGVFLALAPLALAVALVGWVLMLVWFRYVSLASVTAAVLLPAAVWLTERSGLLAWVTTALGLIAIARHHQNLRRLWQGTEPRVEWGKRA</sequence>
<dbReference type="GO" id="GO:0043772">
    <property type="term" value="F:acyl-phosphate glycerol-3-phosphate acyltransferase activity"/>
    <property type="evidence" value="ECO:0007669"/>
    <property type="project" value="UniProtKB-UniRule"/>
</dbReference>
<evidence type="ECO:0000313" key="12">
    <source>
        <dbReference type="Proteomes" id="UP000477311"/>
    </source>
</evidence>
<evidence type="ECO:0000256" key="3">
    <source>
        <dbReference type="ARBA" id="ARBA00022679"/>
    </source>
</evidence>
<dbReference type="GO" id="GO:0008654">
    <property type="term" value="P:phospholipid biosynthetic process"/>
    <property type="evidence" value="ECO:0007669"/>
    <property type="project" value="UniProtKB-UniRule"/>
</dbReference>
<keyword evidence="7 10" id="KW-0472">Membrane</keyword>
<evidence type="ECO:0000256" key="7">
    <source>
        <dbReference type="ARBA" id="ARBA00023136"/>
    </source>
</evidence>
<keyword evidence="9 10" id="KW-1208">Phospholipid metabolism</keyword>
<dbReference type="SMART" id="SM01207">
    <property type="entry name" value="G3P_acyltransf"/>
    <property type="match status" value="1"/>
</dbReference>
<evidence type="ECO:0000256" key="6">
    <source>
        <dbReference type="ARBA" id="ARBA00023098"/>
    </source>
</evidence>